<dbReference type="InterPro" id="IPR036866">
    <property type="entry name" value="RibonucZ/Hydroxyglut_hydro"/>
</dbReference>
<evidence type="ECO:0000256" key="3">
    <source>
        <dbReference type="ARBA" id="ARBA00022801"/>
    </source>
</evidence>
<evidence type="ECO:0000259" key="5">
    <source>
        <dbReference type="SMART" id="SM00849"/>
    </source>
</evidence>
<dbReference type="EMBL" id="LDSE01000009">
    <property type="protein sequence ID" value="KTS68690.1"/>
    <property type="molecule type" value="Genomic_DNA"/>
</dbReference>
<protein>
    <submittedName>
        <fullName evidence="6">Metal-dependent hydrolase</fullName>
    </submittedName>
</protein>
<feature type="domain" description="Metallo-beta-lactamase" evidence="5">
    <location>
        <begin position="54"/>
        <end position="256"/>
    </location>
</feature>
<dbReference type="AlphaFoldDB" id="A0A8E1S107"/>
<proteinExistence type="inferred from homology"/>
<dbReference type="Gene3D" id="3.60.15.10">
    <property type="entry name" value="Ribonuclease Z/Hydroxyacylglutathione hydrolase-like"/>
    <property type="match status" value="1"/>
</dbReference>
<keyword evidence="3 6" id="KW-0378">Hydrolase</keyword>
<evidence type="ECO:0000313" key="6">
    <source>
        <dbReference type="EMBL" id="KTS68690.1"/>
    </source>
</evidence>
<dbReference type="SMART" id="SM00849">
    <property type="entry name" value="Lactamase_B"/>
    <property type="match status" value="1"/>
</dbReference>
<evidence type="ECO:0000313" key="7">
    <source>
        <dbReference type="Proteomes" id="UP000071979"/>
    </source>
</evidence>
<dbReference type="SUPFAM" id="SSF56281">
    <property type="entry name" value="Metallo-hydrolase/oxidoreductase"/>
    <property type="match status" value="1"/>
</dbReference>
<dbReference type="Proteomes" id="UP000071979">
    <property type="component" value="Unassembled WGS sequence"/>
</dbReference>
<name>A0A8E1S107_9GAMM</name>
<keyword evidence="2" id="KW-0479">Metal-binding</keyword>
<evidence type="ECO:0000256" key="1">
    <source>
        <dbReference type="ARBA" id="ARBA00007749"/>
    </source>
</evidence>
<dbReference type="Pfam" id="PF00753">
    <property type="entry name" value="Lactamase_B"/>
    <property type="match status" value="1"/>
</dbReference>
<dbReference type="InterPro" id="IPR051013">
    <property type="entry name" value="MBL_superfamily_lactonases"/>
</dbReference>
<keyword evidence="4" id="KW-0862">Zinc</keyword>
<dbReference type="InterPro" id="IPR001279">
    <property type="entry name" value="Metallo-B-lactamas"/>
</dbReference>
<dbReference type="GO" id="GO:0046872">
    <property type="term" value="F:metal ion binding"/>
    <property type="evidence" value="ECO:0007669"/>
    <property type="project" value="UniProtKB-KW"/>
</dbReference>
<dbReference type="GO" id="GO:0016787">
    <property type="term" value="F:hydrolase activity"/>
    <property type="evidence" value="ECO:0007669"/>
    <property type="project" value="UniProtKB-KW"/>
</dbReference>
<accession>A0A8E1S107</accession>
<organism evidence="6 7">
    <name type="scientific">Pantoea dispersa</name>
    <dbReference type="NCBI Taxonomy" id="59814"/>
    <lineage>
        <taxon>Bacteria</taxon>
        <taxon>Pseudomonadati</taxon>
        <taxon>Pseudomonadota</taxon>
        <taxon>Gammaproteobacteria</taxon>
        <taxon>Enterobacterales</taxon>
        <taxon>Erwiniaceae</taxon>
        <taxon>Pantoea</taxon>
    </lineage>
</organism>
<dbReference type="PANTHER" id="PTHR42978:SF6">
    <property type="entry name" value="QUORUM-QUENCHING LACTONASE YTNP-RELATED"/>
    <property type="match status" value="1"/>
</dbReference>
<comment type="similarity">
    <text evidence="1">Belongs to the metallo-beta-lactamase superfamily.</text>
</comment>
<evidence type="ECO:0000256" key="2">
    <source>
        <dbReference type="ARBA" id="ARBA00022723"/>
    </source>
</evidence>
<dbReference type="RefSeq" id="WP_058775817.1">
    <property type="nucleotide sequence ID" value="NZ_LDSD01000001.1"/>
</dbReference>
<dbReference type="PANTHER" id="PTHR42978">
    <property type="entry name" value="QUORUM-QUENCHING LACTONASE YTNP-RELATED-RELATED"/>
    <property type="match status" value="1"/>
</dbReference>
<comment type="caution">
    <text evidence="6">The sequence shown here is derived from an EMBL/GenBank/DDBJ whole genome shotgun (WGS) entry which is preliminary data.</text>
</comment>
<evidence type="ECO:0000256" key="4">
    <source>
        <dbReference type="ARBA" id="ARBA00022833"/>
    </source>
</evidence>
<dbReference type="CDD" id="cd07720">
    <property type="entry name" value="OPHC2-like_MBL-fold"/>
    <property type="match status" value="1"/>
</dbReference>
<gene>
    <name evidence="6" type="ORF">SA3R_05200</name>
</gene>
<reference evidence="6 7" key="1">
    <citation type="journal article" date="2016" name="Front. Microbiol.">
        <title>Genomic Resource of Rice Seed Associated Bacteria.</title>
        <authorList>
            <person name="Midha S."/>
            <person name="Bansal K."/>
            <person name="Sharma S."/>
            <person name="Kumar N."/>
            <person name="Patil P.P."/>
            <person name="Chaudhry V."/>
            <person name="Patil P.B."/>
        </authorList>
    </citation>
    <scope>NUCLEOTIDE SEQUENCE [LARGE SCALE GENOMIC DNA]</scope>
    <source>
        <strain evidence="6 7">SA3</strain>
    </source>
</reference>
<sequence length="289" mass="31009">MSQAIFSYTIGKYQVSAISDGTMQASLSLLTDIHHDDAVELQRQAGIAQPGDIHVFCYLIRGQGRVILVDTGMGKRDAQSGKLLPHLQLAGVTPDDIDTLLLTHAHPDHIGGLLDSAGQPVFRHARLCLSHSEAAFWQDDAAISQLSECAQLNAALVRRTLQAYGPRLQLMADEEISPGIRALALPGHTPGHCGFRIDSDGEHLLIWGDIVHYPPVQLACPQVSIAFDIDPVMARESRQRILQQVAAENTVIAGMHFGASGFARIVALANGGYTASYVSASHDGEAGEP</sequence>